<dbReference type="Pfam" id="PF00082">
    <property type="entry name" value="Peptidase_S8"/>
    <property type="match status" value="1"/>
</dbReference>
<proteinExistence type="predicted"/>
<dbReference type="Proteomes" id="UP000235994">
    <property type="component" value="Unassembled WGS sequence"/>
</dbReference>
<dbReference type="Gene3D" id="3.40.50.200">
    <property type="entry name" value="Peptidase S8/S53 domain"/>
    <property type="match status" value="1"/>
</dbReference>
<keyword evidence="3" id="KW-1185">Reference proteome</keyword>
<dbReference type="AlphaFoldDB" id="A0A2N8KIN0"/>
<dbReference type="SUPFAM" id="SSF52743">
    <property type="entry name" value="Subtilisin-like"/>
    <property type="match status" value="1"/>
</dbReference>
<dbReference type="InterPro" id="IPR036852">
    <property type="entry name" value="Peptidase_S8/S53_dom_sf"/>
</dbReference>
<accession>A0A2N8KIN0</accession>
<reference evidence="2 3" key="1">
    <citation type="submission" date="2018-01" db="EMBL/GenBank/DDBJ databases">
        <title>The draft genome of an aniline degradation strain ANB-1.</title>
        <authorList>
            <person name="Zhang L."/>
            <person name="Jiang J."/>
        </authorList>
    </citation>
    <scope>NUCLEOTIDE SEQUENCE [LARGE SCALE GENOMIC DNA]</scope>
    <source>
        <strain evidence="2 3">ANB-1</strain>
    </source>
</reference>
<dbReference type="CDD" id="cd04847">
    <property type="entry name" value="Peptidases_S8_Subtilisin_like_2"/>
    <property type="match status" value="1"/>
</dbReference>
<protein>
    <recommendedName>
        <fullName evidence="1">Peptidase S8/S53 domain-containing protein</fullName>
    </recommendedName>
</protein>
<comment type="caution">
    <text evidence="2">The sequence shown here is derived from an EMBL/GenBank/DDBJ whole genome shotgun (WGS) entry which is preliminary data.</text>
</comment>
<dbReference type="EMBL" id="POQS01000003">
    <property type="protein sequence ID" value="PND33293.1"/>
    <property type="molecule type" value="Genomic_DNA"/>
</dbReference>
<dbReference type="InterPro" id="IPR000209">
    <property type="entry name" value="Peptidase_S8/S53_dom"/>
</dbReference>
<name>A0A2N8KIN0_9BURK</name>
<dbReference type="GO" id="GO:0004252">
    <property type="term" value="F:serine-type endopeptidase activity"/>
    <property type="evidence" value="ECO:0007669"/>
    <property type="project" value="InterPro"/>
</dbReference>
<dbReference type="GO" id="GO:0006508">
    <property type="term" value="P:proteolysis"/>
    <property type="evidence" value="ECO:0007669"/>
    <property type="project" value="InterPro"/>
</dbReference>
<feature type="domain" description="Peptidase S8/S53" evidence="1">
    <location>
        <begin position="272"/>
        <end position="585"/>
    </location>
</feature>
<gene>
    <name evidence="2" type="ORF">C1I89_12420</name>
</gene>
<evidence type="ECO:0000259" key="1">
    <source>
        <dbReference type="Pfam" id="PF00082"/>
    </source>
</evidence>
<evidence type="ECO:0000313" key="3">
    <source>
        <dbReference type="Proteomes" id="UP000235994"/>
    </source>
</evidence>
<sequence>MPERCLVFELNGAAYKFNVAAQALGLEWLLTEDADFNKDPGEDEADELPGDNTKLDTKAKLLYLTMPSDAALRELLKHWKKYSKGYDCPERLTPLWRLFDYLTALRVWSIEDRLDPALARYVNRILSADPNREVTVELDLWYRSEKQRRDQSVEHVKEMLATVGGTLLDQVEIREIRYQGLLIRVPASVARRMAEGGEGIASLDDIMTIRPQSSFQVAVEEGALTTPAPRRRENSDQKTAIAAVLDGYPIARHEALAGRVRVVEVDVTGEQAPVSARFHGTSMLSLVLNGDLHDEDEAPLNRRIISIPVLAGNGHQEETPKGKMPIGVIYRALRAITLADPLQDPELANITVINHSICDVISPYVRRASPWAALLDHFSHHNRLLFVLSAGNIFSPVPIPGALSASHFEEADDTEREGMLIAAMEKAKGQRGLLSPAESVNSLTVGALHSDGSPETGMHLDPYPTLRMTSLVSALGPGLNRCIKPELVASGGRYAARCIETPEGSVELHPFAPVDFGHLVAAPSLTGSLSRYVRTAGTSNAAALVTRASHHIADALDDLYGQDDIDWQDLRTRTPILKALLVHSCEWGGIGTVLDKAFLPQGQGSHSTRRSSISKFIGFGSANAERVVSGNANRATLLGDDVIKSGDRHNFVLPIPATLLNNKELRSVTLTMAWTTPTTHTTSDPRAVVLKLCGSDGKSKYWEGVTTGEPQPSSLQAARGTIVHVRHRGEKLIKNPNGKLEVCVQAAAKSGFEHVEVPYALAVTIEIGQRQRTELYNEVRQSVQPRARIRH</sequence>
<dbReference type="InterPro" id="IPR034074">
    <property type="entry name" value="Y4bN_pept_dom"/>
</dbReference>
<evidence type="ECO:0000313" key="2">
    <source>
        <dbReference type="EMBL" id="PND33293.1"/>
    </source>
</evidence>
<organism evidence="2 3">
    <name type="scientific">Achromobacter pulmonis</name>
    <dbReference type="NCBI Taxonomy" id="1389932"/>
    <lineage>
        <taxon>Bacteria</taxon>
        <taxon>Pseudomonadati</taxon>
        <taxon>Pseudomonadota</taxon>
        <taxon>Betaproteobacteria</taxon>
        <taxon>Burkholderiales</taxon>
        <taxon>Alcaligenaceae</taxon>
        <taxon>Achromobacter</taxon>
    </lineage>
</organism>